<organism evidence="2 3">
    <name type="scientific">Protopolystoma xenopodis</name>
    <dbReference type="NCBI Taxonomy" id="117903"/>
    <lineage>
        <taxon>Eukaryota</taxon>
        <taxon>Metazoa</taxon>
        <taxon>Spiralia</taxon>
        <taxon>Lophotrochozoa</taxon>
        <taxon>Platyhelminthes</taxon>
        <taxon>Monogenea</taxon>
        <taxon>Polyopisthocotylea</taxon>
        <taxon>Polystomatidea</taxon>
        <taxon>Polystomatidae</taxon>
        <taxon>Protopolystoma</taxon>
    </lineage>
</organism>
<protein>
    <submittedName>
        <fullName evidence="2">Uncharacterized protein</fullName>
    </submittedName>
</protein>
<feature type="compositionally biased region" description="Polar residues" evidence="1">
    <location>
        <begin position="88"/>
        <end position="98"/>
    </location>
</feature>
<sequence>MQLFGCHLDNKDPTSVPPPPPLRADSPSPRAQPVSSQTHSPLRPSQADQGLDRRAPAILAVPDAGLEGRERVVNANPEPLDSHVAFQRNDTTSVGPTAPTVSVLSERCAPSLA</sequence>
<proteinExistence type="predicted"/>
<reference evidence="2" key="1">
    <citation type="submission" date="2018-11" db="EMBL/GenBank/DDBJ databases">
        <authorList>
            <consortium name="Pathogen Informatics"/>
        </authorList>
    </citation>
    <scope>NUCLEOTIDE SEQUENCE</scope>
</reference>
<feature type="region of interest" description="Disordered" evidence="1">
    <location>
        <begin position="1"/>
        <end position="55"/>
    </location>
</feature>
<dbReference type="EMBL" id="CAAALY010049965">
    <property type="protein sequence ID" value="VEL21175.1"/>
    <property type="molecule type" value="Genomic_DNA"/>
</dbReference>
<name>A0A448WVI3_9PLAT</name>
<evidence type="ECO:0000313" key="2">
    <source>
        <dbReference type="EMBL" id="VEL21175.1"/>
    </source>
</evidence>
<gene>
    <name evidence="2" type="ORF">PXEA_LOCUS14615</name>
</gene>
<evidence type="ECO:0000256" key="1">
    <source>
        <dbReference type="SAM" id="MobiDB-lite"/>
    </source>
</evidence>
<accession>A0A448WVI3</accession>
<evidence type="ECO:0000313" key="3">
    <source>
        <dbReference type="Proteomes" id="UP000784294"/>
    </source>
</evidence>
<comment type="caution">
    <text evidence="2">The sequence shown here is derived from an EMBL/GenBank/DDBJ whole genome shotgun (WGS) entry which is preliminary data.</text>
</comment>
<feature type="region of interest" description="Disordered" evidence="1">
    <location>
        <begin position="75"/>
        <end position="98"/>
    </location>
</feature>
<keyword evidence="3" id="KW-1185">Reference proteome</keyword>
<dbReference type="Proteomes" id="UP000784294">
    <property type="component" value="Unassembled WGS sequence"/>
</dbReference>
<dbReference type="AlphaFoldDB" id="A0A448WVI3"/>